<protein>
    <submittedName>
        <fullName evidence="2">Uncharacterized protein</fullName>
    </submittedName>
</protein>
<dbReference type="STRING" id="748909.SAMN05192575_109164"/>
<evidence type="ECO:0000256" key="1">
    <source>
        <dbReference type="SAM" id="MobiDB-lite"/>
    </source>
</evidence>
<proteinExistence type="predicted"/>
<evidence type="ECO:0000313" key="2">
    <source>
        <dbReference type="EMBL" id="SFB38761.1"/>
    </source>
</evidence>
<evidence type="ECO:0000313" key="3">
    <source>
        <dbReference type="Proteomes" id="UP000199113"/>
    </source>
</evidence>
<dbReference type="RefSeq" id="WP_139227773.1">
    <property type="nucleotide sequence ID" value="NZ_FOKC01000009.1"/>
</dbReference>
<dbReference type="EMBL" id="FOKC01000009">
    <property type="protein sequence ID" value="SFB38761.1"/>
    <property type="molecule type" value="Genomic_DNA"/>
</dbReference>
<dbReference type="AlphaFoldDB" id="A0A1I1AL40"/>
<dbReference type="Proteomes" id="UP000199113">
    <property type="component" value="Unassembled WGS sequence"/>
</dbReference>
<feature type="region of interest" description="Disordered" evidence="1">
    <location>
        <begin position="95"/>
        <end position="119"/>
    </location>
</feature>
<gene>
    <name evidence="2" type="ORF">SAMN05192575_109164</name>
</gene>
<sequence>MSMLNAAASYRREDRAAPRVAQRVPVVMPLVDVQVDLDGTVAVRLDREPYATDTPLHREDLQRVLCKVATDLDTPIRVEVREADGSAFTDIVAPESQVVRPPEPLRPATAPPDQTTGETASGRFLPLEDVALAVVVAHQTASEDGVANLRLPPALLEAHAGRLVLVGQQSGAVVISGLSG</sequence>
<accession>A0A1I1AL40</accession>
<organism evidence="2 3">
    <name type="scientific">Nocardioides alpinus</name>
    <dbReference type="NCBI Taxonomy" id="748909"/>
    <lineage>
        <taxon>Bacteria</taxon>
        <taxon>Bacillati</taxon>
        <taxon>Actinomycetota</taxon>
        <taxon>Actinomycetes</taxon>
        <taxon>Propionibacteriales</taxon>
        <taxon>Nocardioidaceae</taxon>
        <taxon>Nocardioides</taxon>
    </lineage>
</organism>
<reference evidence="2" key="1">
    <citation type="submission" date="2016-10" db="EMBL/GenBank/DDBJ databases">
        <authorList>
            <person name="de Groot N.N."/>
        </authorList>
    </citation>
    <scope>NUCLEOTIDE SEQUENCE [LARGE SCALE GENOMIC DNA]</scope>
    <source>
        <strain evidence="2">CGMCC 1.10697</strain>
    </source>
</reference>
<name>A0A1I1AL40_9ACTN</name>
<dbReference type="OrthoDB" id="4774250at2"/>